<dbReference type="PATRIC" id="fig|1110509.7.peg.533"/>
<dbReference type="PANTHER" id="PTHR43072">
    <property type="entry name" value="N-ACETYLTRANSFERASE"/>
    <property type="match status" value="1"/>
</dbReference>
<protein>
    <submittedName>
        <fullName evidence="4">GCN5-related N-acetyltransferase</fullName>
    </submittedName>
</protein>
<evidence type="ECO:0000259" key="3">
    <source>
        <dbReference type="PROSITE" id="PS51186"/>
    </source>
</evidence>
<name>G7WMT0_METH6</name>
<dbReference type="RefSeq" id="WP_014586049.1">
    <property type="nucleotide sequence ID" value="NC_017527.1"/>
</dbReference>
<accession>G7WMT0</accession>
<dbReference type="SUPFAM" id="SSF55729">
    <property type="entry name" value="Acyl-CoA N-acyltransferases (Nat)"/>
    <property type="match status" value="1"/>
</dbReference>
<keyword evidence="2" id="KW-0012">Acyltransferase</keyword>
<keyword evidence="1 4" id="KW-0808">Transferase</keyword>
<dbReference type="Proteomes" id="UP000005877">
    <property type="component" value="Chromosome"/>
</dbReference>
<keyword evidence="5" id="KW-1185">Reference proteome</keyword>
<dbReference type="GeneID" id="12509648"/>
<dbReference type="PANTHER" id="PTHR43072:SF23">
    <property type="entry name" value="UPF0039 PROTEIN C11D3.02C"/>
    <property type="match status" value="1"/>
</dbReference>
<dbReference type="GO" id="GO:0016747">
    <property type="term" value="F:acyltransferase activity, transferring groups other than amino-acyl groups"/>
    <property type="evidence" value="ECO:0007669"/>
    <property type="project" value="InterPro"/>
</dbReference>
<dbReference type="HOGENOM" id="CLU_013985_4_4_2"/>
<sequence length="163" mass="18420">MDLELEPISSEDREEIVEIFNFYVDNSFAAFPEDRVPGKFFDLLMEASRGYPAFVARGARGQVLGFGLLRSHHPMPAFSRTAEITIFVHPESRGMGIGRSLALRLIDEAKGRGITSILAGISSRNDGSIAFHRRLGFRERGRFKAIGRKWGEDFDVVWMQRTL</sequence>
<dbReference type="PROSITE" id="PS51186">
    <property type="entry name" value="GNAT"/>
    <property type="match status" value="1"/>
</dbReference>
<dbReference type="OrthoDB" id="129730at2157"/>
<dbReference type="InterPro" id="IPR000182">
    <property type="entry name" value="GNAT_dom"/>
</dbReference>
<dbReference type="STRING" id="1110509.Mhar_0479"/>
<evidence type="ECO:0000313" key="4">
    <source>
        <dbReference type="EMBL" id="AET63864.1"/>
    </source>
</evidence>
<reference evidence="4 5" key="1">
    <citation type="journal article" date="2012" name="PLoS ONE">
        <title>The genome characteristics and predicted function of methyl-group oxidation pathway in the obligate aceticlastic methanogens, Methanosaeta spp.</title>
        <authorList>
            <person name="Zhu J."/>
            <person name="Zheng H."/>
            <person name="Ai G."/>
            <person name="Zhang G."/>
            <person name="Liu D."/>
            <person name="Liu X."/>
            <person name="Dong X."/>
        </authorList>
    </citation>
    <scope>NUCLEOTIDE SEQUENCE [LARGE SCALE GENOMIC DNA]</scope>
    <source>
        <strain evidence="4 5">6Ac</strain>
    </source>
</reference>
<organism evidence="4 5">
    <name type="scientific">Methanothrix harundinacea (strain 6Ac)</name>
    <name type="common">Methanosaeta harundinacea</name>
    <dbReference type="NCBI Taxonomy" id="1110509"/>
    <lineage>
        <taxon>Archaea</taxon>
        <taxon>Methanobacteriati</taxon>
        <taxon>Methanobacteriota</taxon>
        <taxon>Stenosarchaea group</taxon>
        <taxon>Methanomicrobia</taxon>
        <taxon>Methanotrichales</taxon>
        <taxon>Methanotrichaceae</taxon>
        <taxon>Methanothrix</taxon>
    </lineage>
</organism>
<evidence type="ECO:0000313" key="5">
    <source>
        <dbReference type="Proteomes" id="UP000005877"/>
    </source>
</evidence>
<dbReference type="CDD" id="cd04301">
    <property type="entry name" value="NAT_SF"/>
    <property type="match status" value="1"/>
</dbReference>
<feature type="domain" description="N-acetyltransferase" evidence="3">
    <location>
        <begin position="3"/>
        <end position="163"/>
    </location>
</feature>
<dbReference type="KEGG" id="mhi:Mhar_0479"/>
<gene>
    <name evidence="4" type="ordered locus">Mhar_0479</name>
</gene>
<dbReference type="Gene3D" id="3.40.630.30">
    <property type="match status" value="1"/>
</dbReference>
<dbReference type="EMBL" id="CP003117">
    <property type="protein sequence ID" value="AET63864.1"/>
    <property type="molecule type" value="Genomic_DNA"/>
</dbReference>
<dbReference type="Pfam" id="PF00583">
    <property type="entry name" value="Acetyltransf_1"/>
    <property type="match status" value="1"/>
</dbReference>
<dbReference type="AlphaFoldDB" id="G7WMT0"/>
<dbReference type="InterPro" id="IPR016181">
    <property type="entry name" value="Acyl_CoA_acyltransferase"/>
</dbReference>
<evidence type="ECO:0000256" key="2">
    <source>
        <dbReference type="ARBA" id="ARBA00023315"/>
    </source>
</evidence>
<proteinExistence type="predicted"/>
<evidence type="ECO:0000256" key="1">
    <source>
        <dbReference type="ARBA" id="ARBA00022679"/>
    </source>
</evidence>